<gene>
    <name evidence="6" type="ORF">ATJ93_0246</name>
</gene>
<dbReference type="GO" id="GO:0006751">
    <property type="term" value="P:glutathione catabolic process"/>
    <property type="evidence" value="ECO:0007669"/>
    <property type="project" value="InterPro"/>
</dbReference>
<evidence type="ECO:0000313" key="6">
    <source>
        <dbReference type="EMBL" id="RKD97261.1"/>
    </source>
</evidence>
<keyword evidence="2 6" id="KW-0378">Hydrolase</keyword>
<dbReference type="NCBIfam" id="TIGR00066">
    <property type="entry name" value="g_glut_trans"/>
    <property type="match status" value="1"/>
</dbReference>
<sequence length="644" mass="68964">MPGDPSSRTDGRDGSRIDRRRFLALAGASAGALSLGASPAAATETPEDLASADLDGFDCGQPTFECGQQVTAAGGMVSAEDPRASAAGARVLAEGGNAIDAAVTVQYVLNVVSPQGSGIGGGGFMVVYDAESDSVHCINSRERAPRDAHPEMFLDDGEPRDFDAAIQRSEAIGVPGTLDALETARERFGTRPRQRLIRPAIDLAAGGFTVDEYLSEVIAENRDKFNDAAREVFLDANGNVPQPGDRLVNEDFAETLALIARGGRDAFYEGPIARDIAATVESLEGGPGIDERDLAEYSVTIDEPVRKEAYDFEIVGQPVPTSGPTTIAMIMRMLEFLGVEEYDIRAPEKYHLIAEANRVAWADRDQYMGDPEFVDVPIEGLLDDDYLRQRAARIDLDSVIADYAAGEQVPPGVPAGAPERFTPDWAATASTADPVSSTAHFTTADRHGNVVSYTTTIEQLMGSGKMVNGRGFMLNNELTDFDFEPGGPNQVQPRKRPLSSTSPTMVFRDGEPIFTAGSPGGFTIITSVQQAILHRLVYGLEPLEAIREPSIFSARSYDVMWEPEVPAAAVEYGEARGQPWADEPETIGNVQLMDIGPNGFTGAADPARDGLAVGVNLPQARGRSPDEHPESKRSKQSKSKSEGR</sequence>
<proteinExistence type="predicted"/>
<feature type="region of interest" description="Disordered" evidence="5">
    <location>
        <begin position="601"/>
        <end position="644"/>
    </location>
</feature>
<reference evidence="6 7" key="1">
    <citation type="submission" date="2018-09" db="EMBL/GenBank/DDBJ databases">
        <title>Genomic Encyclopedia of Archaeal and Bacterial Type Strains, Phase II (KMG-II): from individual species to whole genera.</title>
        <authorList>
            <person name="Goeker M."/>
        </authorList>
    </citation>
    <scope>NUCLEOTIDE SEQUENCE [LARGE SCALE GENOMIC DNA]</scope>
    <source>
        <strain evidence="6 7">DSM 13151</strain>
    </source>
</reference>
<dbReference type="OrthoDB" id="183046at2157"/>
<dbReference type="GO" id="GO:0036374">
    <property type="term" value="F:glutathione hydrolase activity"/>
    <property type="evidence" value="ECO:0007669"/>
    <property type="project" value="InterPro"/>
</dbReference>
<evidence type="ECO:0000256" key="4">
    <source>
        <dbReference type="ARBA" id="ARBA00023315"/>
    </source>
</evidence>
<dbReference type="Pfam" id="PF01019">
    <property type="entry name" value="G_glu_transpept"/>
    <property type="match status" value="1"/>
</dbReference>
<dbReference type="GO" id="GO:0016746">
    <property type="term" value="F:acyltransferase activity"/>
    <property type="evidence" value="ECO:0007669"/>
    <property type="project" value="UniProtKB-KW"/>
</dbReference>
<comment type="caution">
    <text evidence="6">The sequence shown here is derived from an EMBL/GenBank/DDBJ whole genome shotgun (WGS) entry which is preliminary data.</text>
</comment>
<protein>
    <submittedName>
        <fullName evidence="6">Gamma-glutamyltranspeptidase/glutathione hydrolase</fullName>
    </submittedName>
</protein>
<dbReference type="PANTHER" id="PTHR43199">
    <property type="entry name" value="GLUTATHIONE HYDROLASE"/>
    <property type="match status" value="1"/>
</dbReference>
<dbReference type="InterPro" id="IPR006311">
    <property type="entry name" value="TAT_signal"/>
</dbReference>
<dbReference type="Gene3D" id="3.60.20.40">
    <property type="match status" value="1"/>
</dbReference>
<dbReference type="RefSeq" id="WP_120242818.1">
    <property type="nucleotide sequence ID" value="NZ_RAPO01000001.1"/>
</dbReference>
<dbReference type="PANTHER" id="PTHR43199:SF1">
    <property type="entry name" value="GLUTATHIONE HYDROLASE PROENZYME"/>
    <property type="match status" value="1"/>
</dbReference>
<feature type="compositionally biased region" description="Basic and acidic residues" evidence="5">
    <location>
        <begin position="623"/>
        <end position="644"/>
    </location>
</feature>
<dbReference type="Proteomes" id="UP000283805">
    <property type="component" value="Unassembled WGS sequence"/>
</dbReference>
<keyword evidence="4" id="KW-0012">Acyltransferase</keyword>
<dbReference type="EMBL" id="RAPO01000001">
    <property type="protein sequence ID" value="RKD97261.1"/>
    <property type="molecule type" value="Genomic_DNA"/>
</dbReference>
<keyword evidence="3" id="KW-0865">Zymogen</keyword>
<dbReference type="SUPFAM" id="SSF56235">
    <property type="entry name" value="N-terminal nucleophile aminohydrolases (Ntn hydrolases)"/>
    <property type="match status" value="1"/>
</dbReference>
<evidence type="ECO:0000313" key="7">
    <source>
        <dbReference type="Proteomes" id="UP000283805"/>
    </source>
</evidence>
<organism evidence="6 7">
    <name type="scientific">Halopiger aswanensis</name>
    <dbReference type="NCBI Taxonomy" id="148449"/>
    <lineage>
        <taxon>Archaea</taxon>
        <taxon>Methanobacteriati</taxon>
        <taxon>Methanobacteriota</taxon>
        <taxon>Stenosarchaea group</taxon>
        <taxon>Halobacteria</taxon>
        <taxon>Halobacteriales</taxon>
        <taxon>Natrialbaceae</taxon>
        <taxon>Halopiger</taxon>
    </lineage>
</organism>
<keyword evidence="7" id="KW-1185">Reference proteome</keyword>
<dbReference type="AlphaFoldDB" id="A0A3R7KME6"/>
<dbReference type="InterPro" id="IPR043137">
    <property type="entry name" value="GGT_ssub_C"/>
</dbReference>
<keyword evidence="1" id="KW-0808">Transferase</keyword>
<evidence type="ECO:0000256" key="2">
    <source>
        <dbReference type="ARBA" id="ARBA00022801"/>
    </source>
</evidence>
<dbReference type="InterPro" id="IPR000101">
    <property type="entry name" value="GGT_peptidase"/>
</dbReference>
<dbReference type="InterPro" id="IPR051792">
    <property type="entry name" value="GGT_bact"/>
</dbReference>
<dbReference type="Gene3D" id="1.10.246.130">
    <property type="match status" value="1"/>
</dbReference>
<name>A0A3R7KME6_9EURY</name>
<evidence type="ECO:0000256" key="1">
    <source>
        <dbReference type="ARBA" id="ARBA00022679"/>
    </source>
</evidence>
<dbReference type="InterPro" id="IPR029055">
    <property type="entry name" value="Ntn_hydrolases_N"/>
</dbReference>
<evidence type="ECO:0000256" key="5">
    <source>
        <dbReference type="SAM" id="MobiDB-lite"/>
    </source>
</evidence>
<dbReference type="PRINTS" id="PR01210">
    <property type="entry name" value="GGTRANSPTASE"/>
</dbReference>
<feature type="region of interest" description="Disordered" evidence="5">
    <location>
        <begin position="485"/>
        <end position="504"/>
    </location>
</feature>
<dbReference type="InterPro" id="IPR043138">
    <property type="entry name" value="GGT_lsub"/>
</dbReference>
<dbReference type="PROSITE" id="PS51318">
    <property type="entry name" value="TAT"/>
    <property type="match status" value="1"/>
</dbReference>
<evidence type="ECO:0000256" key="3">
    <source>
        <dbReference type="ARBA" id="ARBA00023145"/>
    </source>
</evidence>
<accession>A0A3R7KME6</accession>